<dbReference type="PANTHER" id="PTHR43155">
    <property type="entry name" value="CYCLIC DI-GMP PHOSPHODIESTERASE PA4108-RELATED"/>
    <property type="match status" value="1"/>
</dbReference>
<dbReference type="PROSITE" id="PS51832">
    <property type="entry name" value="HD_GYP"/>
    <property type="match status" value="1"/>
</dbReference>
<name>A0ABU3A477_9GAMM</name>
<protein>
    <submittedName>
        <fullName evidence="2">HD-GYP domain-containing protein</fullName>
        <ecNumber evidence="2">3.1.4.-</ecNumber>
    </submittedName>
</protein>
<evidence type="ECO:0000313" key="3">
    <source>
        <dbReference type="Proteomes" id="UP001266357"/>
    </source>
</evidence>
<comment type="caution">
    <text evidence="2">The sequence shown here is derived from an EMBL/GenBank/DDBJ whole genome shotgun (WGS) entry which is preliminary data.</text>
</comment>
<keyword evidence="2" id="KW-0378">Hydrolase</keyword>
<gene>
    <name evidence="2" type="ORF">RM573_13745</name>
</gene>
<dbReference type="SUPFAM" id="SSF109604">
    <property type="entry name" value="HD-domain/PDEase-like"/>
    <property type="match status" value="1"/>
</dbReference>
<dbReference type="Pfam" id="PF11871">
    <property type="entry name" value="DUF3391"/>
    <property type="match status" value="1"/>
</dbReference>
<accession>A0ABU3A477</accession>
<dbReference type="InterPro" id="IPR021812">
    <property type="entry name" value="DUF3391"/>
</dbReference>
<dbReference type="SMART" id="SM00471">
    <property type="entry name" value="HDc"/>
    <property type="match status" value="1"/>
</dbReference>
<dbReference type="Pfam" id="PF13487">
    <property type="entry name" value="HD_5"/>
    <property type="match status" value="1"/>
</dbReference>
<evidence type="ECO:0000313" key="2">
    <source>
        <dbReference type="EMBL" id="MDT0604668.1"/>
    </source>
</evidence>
<dbReference type="Proteomes" id="UP001266357">
    <property type="component" value="Unassembled WGS sequence"/>
</dbReference>
<dbReference type="EMBL" id="JAVRIF010000008">
    <property type="protein sequence ID" value="MDT0604668.1"/>
    <property type="molecule type" value="Genomic_DNA"/>
</dbReference>
<keyword evidence="3" id="KW-1185">Reference proteome</keyword>
<dbReference type="EC" id="3.1.4.-" evidence="2"/>
<evidence type="ECO:0000259" key="1">
    <source>
        <dbReference type="PROSITE" id="PS51832"/>
    </source>
</evidence>
<sequence length="391" mass="44252">MLKDLTIDELKVGMFVKDIFLKDSDHKVKNQGVVNSARTIELLKKQGVVRVVIDCEQSNFPEDEPDPTVAQDNDNTDVEETSLTDEFERSCDIYQQSAENVKELMLNISSAKPLSMEAMTVLAGEITNSITRNEHAMTILTRIREKSNYQWEHAINCAVLICGFSIYLGFKKNTVQELTLGALIHDLGTAKVSRTILEKQEKLTKNEMSVVQKHVLWGMEMSKREGYSSPILTDMLVNHHERLDGSGYPRGIAGDKISKLSRITAIVDVYDAMTADKPYKKAMLPQAVFRHLLNEKKKFDADIVQQFIKYLGIHPVGSLVELSNEKIAIVIEGNRTDPLKPKIKVIYSLKLNSYTKPVEFDLTQEEFVIINSIKASDYQINLNKTIRDIVT</sequence>
<dbReference type="Gene3D" id="1.10.3210.10">
    <property type="entry name" value="Hypothetical protein af1432"/>
    <property type="match status" value="1"/>
</dbReference>
<dbReference type="CDD" id="cd00077">
    <property type="entry name" value="HDc"/>
    <property type="match status" value="1"/>
</dbReference>
<feature type="domain" description="HD-GYP" evidence="1">
    <location>
        <begin position="128"/>
        <end position="323"/>
    </location>
</feature>
<organism evidence="2 3">
    <name type="scientific">Thalassotalea castellviae</name>
    <dbReference type="NCBI Taxonomy" id="3075612"/>
    <lineage>
        <taxon>Bacteria</taxon>
        <taxon>Pseudomonadati</taxon>
        <taxon>Pseudomonadota</taxon>
        <taxon>Gammaproteobacteria</taxon>
        <taxon>Alteromonadales</taxon>
        <taxon>Colwelliaceae</taxon>
        <taxon>Thalassotalea</taxon>
    </lineage>
</organism>
<dbReference type="GO" id="GO:0016787">
    <property type="term" value="F:hydrolase activity"/>
    <property type="evidence" value="ECO:0007669"/>
    <property type="project" value="UniProtKB-KW"/>
</dbReference>
<dbReference type="InterPro" id="IPR003607">
    <property type="entry name" value="HD/PDEase_dom"/>
</dbReference>
<reference evidence="2 3" key="1">
    <citation type="submission" date="2023-09" db="EMBL/GenBank/DDBJ databases">
        <authorList>
            <person name="Rey-Velasco X."/>
        </authorList>
    </citation>
    <scope>NUCLEOTIDE SEQUENCE [LARGE SCALE GENOMIC DNA]</scope>
    <source>
        <strain evidence="2 3">W431</strain>
    </source>
</reference>
<dbReference type="RefSeq" id="WP_311583210.1">
    <property type="nucleotide sequence ID" value="NZ_JAVRIF010000008.1"/>
</dbReference>
<dbReference type="PANTHER" id="PTHR43155:SF2">
    <property type="entry name" value="CYCLIC DI-GMP PHOSPHODIESTERASE PA4108"/>
    <property type="match status" value="1"/>
</dbReference>
<dbReference type="InterPro" id="IPR037522">
    <property type="entry name" value="HD_GYP_dom"/>
</dbReference>
<proteinExistence type="predicted"/>